<dbReference type="Pfam" id="PF07715">
    <property type="entry name" value="Plug"/>
    <property type="match status" value="1"/>
</dbReference>
<dbReference type="Proteomes" id="UP000628854">
    <property type="component" value="Unassembled WGS sequence"/>
</dbReference>
<dbReference type="Gene3D" id="2.40.170.20">
    <property type="entry name" value="TonB-dependent receptor, beta-barrel domain"/>
    <property type="match status" value="1"/>
</dbReference>
<name>A0ABQ1JC53_9PROT</name>
<evidence type="ECO:0000256" key="8">
    <source>
        <dbReference type="ARBA" id="ARBA00023237"/>
    </source>
</evidence>
<accession>A0ABQ1JC53</accession>
<dbReference type="PROSITE" id="PS00430">
    <property type="entry name" value="TONB_DEPENDENT_REC_1"/>
    <property type="match status" value="1"/>
</dbReference>
<evidence type="ECO:0000256" key="4">
    <source>
        <dbReference type="ARBA" id="ARBA00022692"/>
    </source>
</evidence>
<keyword evidence="8 9" id="KW-0998">Cell outer membrane</keyword>
<proteinExistence type="inferred from homology"/>
<sequence>MNGNILKKHLLSSAVFAGASMTLVAAPSFAQDDVETVPAVSAIDEDEVARQETVVVTGSLIPSSGNLVATSPVTEIGAEQFAIRGTLKAEDLINTLPQAFGAQGSNLANGGTGTASINLRGLGSSRTLVLMNGRRLPYGSLNIAAPDINSIPTQLVERVDVLTGGASATYGSDAVSGVVNFVMNDDFEGFRIDGNYSFFQHNNDGELQGLLEEFSAANPSQYDVPSGSTVDGEAVDITLMAGGYFDNGKGHAMAYAGYQNVNEVLQGNRDYSQCALGTRNSGTEFTCSGSSTNQFTNLLDLSGSLPTGVWARVDPTNGTFAARDFVSDTFNFNPYNHFQRPNEKYNFGTFINYDITENIEAYGEFMFVQNETNSQIAPSGVFGYGVAGANGGLNCDNPYLSAQQRDFIGCTGLAPDAVVGADGSLLALRRNVEGGPRNQDIRHTTFRNVIGIRGDLEGTSVGYDVYASFSKVVRDEVYNNDLSIRKMSNALYAVDDGSGNVVCNVNVDADPLNDDPNCVPYDIWSGNAPDPAAIAYIVSPLNRSGDTTQTVISGKLFGSMADWGIVSPMAADAPGWAFGAEYRRDTLDSNPDANYQSGDGAGQGGPTTAISGAQNVIDVFAELNVPLIQDRPGIYTLGFDTAYRKSFYDNVDSDAYKFGLDYAPTADVRFRASYQRAVRAANIFELFTAQSIGLFDLDDGDPCGALPGETPIFTEAQCVNTGLDPANYGSAGLINPAGQYNTFGGGNPDLEPEESDTITFGFVATPSFVDGLTVSVDYFDIEVEGYINTVPEETSLTQCGLTGDPFFCSLVNRGTGGTLWAGQTGFITATNLNTGSLATSGYDIQANYLYDSGAYGSFNFDYVGTILESLEFQSLPDASVTPVVDCAGLYAGRCQTNFGTGANPEYRHKASVTWSPVGGKLFLTGTWRYYDEVAQENAAPDPINATLDSQNYLDLSARYNLLDNTTVRFGVNNITDEDPPLSSVVGTAPGNGNTYPQVYDAMGRYIFMGATIDF</sequence>
<evidence type="ECO:0000256" key="1">
    <source>
        <dbReference type="ARBA" id="ARBA00004571"/>
    </source>
</evidence>
<dbReference type="PROSITE" id="PS52016">
    <property type="entry name" value="TONB_DEPENDENT_REC_3"/>
    <property type="match status" value="1"/>
</dbReference>
<keyword evidence="17" id="KW-1185">Reference proteome</keyword>
<dbReference type="EMBL" id="BMKF01000001">
    <property type="protein sequence ID" value="GGB63668.1"/>
    <property type="molecule type" value="Genomic_DNA"/>
</dbReference>
<evidence type="ECO:0000313" key="17">
    <source>
        <dbReference type="Proteomes" id="UP000628854"/>
    </source>
</evidence>
<reference evidence="17" key="1">
    <citation type="journal article" date="2019" name="Int. J. Syst. Evol. Microbiol.">
        <title>The Global Catalogue of Microorganisms (GCM) 10K type strain sequencing project: providing services to taxonomists for standard genome sequencing and annotation.</title>
        <authorList>
            <consortium name="The Broad Institute Genomics Platform"/>
            <consortium name="The Broad Institute Genome Sequencing Center for Infectious Disease"/>
            <person name="Wu L."/>
            <person name="Ma J."/>
        </authorList>
    </citation>
    <scope>NUCLEOTIDE SEQUENCE [LARGE SCALE GENOMIC DNA]</scope>
    <source>
        <strain evidence="17">CGMCC 1.15928</strain>
    </source>
</reference>
<dbReference type="PANTHER" id="PTHR47234:SF2">
    <property type="entry name" value="TONB-DEPENDENT RECEPTOR"/>
    <property type="match status" value="1"/>
</dbReference>
<feature type="short sequence motif" description="TonB C-terminal box" evidence="11">
    <location>
        <begin position="997"/>
        <end position="1014"/>
    </location>
</feature>
<evidence type="ECO:0000256" key="9">
    <source>
        <dbReference type="PROSITE-ProRule" id="PRU01360"/>
    </source>
</evidence>
<feature type="domain" description="TonB-dependent receptor-like beta-barrel" evidence="14">
    <location>
        <begin position="566"/>
        <end position="974"/>
    </location>
</feature>
<evidence type="ECO:0000256" key="10">
    <source>
        <dbReference type="PROSITE-ProRule" id="PRU10143"/>
    </source>
</evidence>
<feature type="domain" description="TonB-dependent receptor plug" evidence="15">
    <location>
        <begin position="70"/>
        <end position="178"/>
    </location>
</feature>
<dbReference type="Gene3D" id="2.170.130.10">
    <property type="entry name" value="TonB-dependent receptor, plug domain"/>
    <property type="match status" value="1"/>
</dbReference>
<keyword evidence="7 9" id="KW-0472">Membrane</keyword>
<dbReference type="Pfam" id="PF00593">
    <property type="entry name" value="TonB_dep_Rec_b-barrel"/>
    <property type="match status" value="1"/>
</dbReference>
<dbReference type="InterPro" id="IPR012910">
    <property type="entry name" value="Plug_dom"/>
</dbReference>
<comment type="caution">
    <text evidence="16">The sequence shown here is derived from an EMBL/GenBank/DDBJ whole genome shotgun (WGS) entry which is preliminary data.</text>
</comment>
<dbReference type="InterPro" id="IPR036942">
    <property type="entry name" value="Beta-barrel_TonB_sf"/>
</dbReference>
<keyword evidence="5 13" id="KW-0732">Signal</keyword>
<comment type="subcellular location">
    <subcellularLocation>
        <location evidence="1 9">Cell outer membrane</location>
        <topology evidence="1 9">Multi-pass membrane protein</topology>
    </subcellularLocation>
</comment>
<keyword evidence="3 9" id="KW-1134">Transmembrane beta strand</keyword>
<evidence type="ECO:0000256" key="12">
    <source>
        <dbReference type="RuleBase" id="RU003357"/>
    </source>
</evidence>
<keyword evidence="4 9" id="KW-0812">Transmembrane</keyword>
<evidence type="ECO:0000259" key="14">
    <source>
        <dbReference type="Pfam" id="PF00593"/>
    </source>
</evidence>
<feature type="chain" id="PRO_5047125304" evidence="13">
    <location>
        <begin position="26"/>
        <end position="1014"/>
    </location>
</feature>
<protein>
    <submittedName>
        <fullName evidence="16">TonB-dependent receptor</fullName>
    </submittedName>
</protein>
<keyword evidence="16" id="KW-0675">Receptor</keyword>
<dbReference type="InterPro" id="IPR010917">
    <property type="entry name" value="TonB_rcpt_CS"/>
</dbReference>
<dbReference type="InterPro" id="IPR000531">
    <property type="entry name" value="Beta-barrel_TonB"/>
</dbReference>
<keyword evidence="2 9" id="KW-0813">Transport</keyword>
<dbReference type="SUPFAM" id="SSF56935">
    <property type="entry name" value="Porins"/>
    <property type="match status" value="1"/>
</dbReference>
<dbReference type="InterPro" id="IPR010916">
    <property type="entry name" value="TonB_box_CS"/>
</dbReference>
<gene>
    <name evidence="16" type="ORF">GCM10011503_10480</name>
</gene>
<feature type="short sequence motif" description="TonB box" evidence="10">
    <location>
        <begin position="53"/>
        <end position="59"/>
    </location>
</feature>
<evidence type="ECO:0000256" key="3">
    <source>
        <dbReference type="ARBA" id="ARBA00022452"/>
    </source>
</evidence>
<dbReference type="PROSITE" id="PS01156">
    <property type="entry name" value="TONB_DEPENDENT_REC_2"/>
    <property type="match status" value="1"/>
</dbReference>
<evidence type="ECO:0000259" key="15">
    <source>
        <dbReference type="Pfam" id="PF07715"/>
    </source>
</evidence>
<organism evidence="16 17">
    <name type="scientific">Henriciella pelagia</name>
    <dbReference type="NCBI Taxonomy" id="1977912"/>
    <lineage>
        <taxon>Bacteria</taxon>
        <taxon>Pseudomonadati</taxon>
        <taxon>Pseudomonadota</taxon>
        <taxon>Alphaproteobacteria</taxon>
        <taxon>Hyphomonadales</taxon>
        <taxon>Hyphomonadaceae</taxon>
        <taxon>Henriciella</taxon>
    </lineage>
</organism>
<evidence type="ECO:0000256" key="13">
    <source>
        <dbReference type="SAM" id="SignalP"/>
    </source>
</evidence>
<evidence type="ECO:0000256" key="5">
    <source>
        <dbReference type="ARBA" id="ARBA00022729"/>
    </source>
</evidence>
<feature type="signal peptide" evidence="13">
    <location>
        <begin position="1"/>
        <end position="25"/>
    </location>
</feature>
<dbReference type="InterPro" id="IPR039426">
    <property type="entry name" value="TonB-dep_rcpt-like"/>
</dbReference>
<evidence type="ECO:0000256" key="2">
    <source>
        <dbReference type="ARBA" id="ARBA00022448"/>
    </source>
</evidence>
<evidence type="ECO:0000256" key="6">
    <source>
        <dbReference type="ARBA" id="ARBA00023077"/>
    </source>
</evidence>
<dbReference type="RefSeq" id="WP_143434501.1">
    <property type="nucleotide sequence ID" value="NZ_BMKF01000001.1"/>
</dbReference>
<evidence type="ECO:0000313" key="16">
    <source>
        <dbReference type="EMBL" id="GGB63668.1"/>
    </source>
</evidence>
<dbReference type="PANTHER" id="PTHR47234">
    <property type="match status" value="1"/>
</dbReference>
<evidence type="ECO:0000256" key="11">
    <source>
        <dbReference type="PROSITE-ProRule" id="PRU10144"/>
    </source>
</evidence>
<evidence type="ECO:0000256" key="7">
    <source>
        <dbReference type="ARBA" id="ARBA00023136"/>
    </source>
</evidence>
<keyword evidence="6 10" id="KW-0798">TonB box</keyword>
<dbReference type="InterPro" id="IPR037066">
    <property type="entry name" value="Plug_dom_sf"/>
</dbReference>
<comment type="similarity">
    <text evidence="9 12">Belongs to the TonB-dependent receptor family.</text>
</comment>